<evidence type="ECO:0000256" key="2">
    <source>
        <dbReference type="ARBA" id="ARBA00023239"/>
    </source>
</evidence>
<dbReference type="Gene3D" id="3.40.225.10">
    <property type="entry name" value="Class II aldolase/adducin N-terminal domain"/>
    <property type="match status" value="1"/>
</dbReference>
<keyword evidence="1" id="KW-0479">Metal-binding</keyword>
<evidence type="ECO:0000259" key="3">
    <source>
        <dbReference type="Pfam" id="PF00596"/>
    </source>
</evidence>
<evidence type="ECO:0000313" key="4">
    <source>
        <dbReference type="EMBL" id="MFC0214404.1"/>
    </source>
</evidence>
<evidence type="ECO:0000313" key="5">
    <source>
        <dbReference type="Proteomes" id="UP001589776"/>
    </source>
</evidence>
<feature type="domain" description="Class II aldolase/adducin N-terminal" evidence="3">
    <location>
        <begin position="205"/>
        <end position="293"/>
    </location>
</feature>
<dbReference type="Pfam" id="PF00596">
    <property type="entry name" value="Aldolase_II"/>
    <property type="match status" value="1"/>
</dbReference>
<dbReference type="InterPro" id="IPR050197">
    <property type="entry name" value="Aldolase_class_II_sugar_metab"/>
</dbReference>
<dbReference type="EMBL" id="JBHLWN010000073">
    <property type="protein sequence ID" value="MFC0214404.1"/>
    <property type="molecule type" value="Genomic_DNA"/>
</dbReference>
<accession>A0ABV6DP27</accession>
<dbReference type="RefSeq" id="WP_377471770.1">
    <property type="nucleotide sequence ID" value="NZ_JBHLWN010000073.1"/>
</dbReference>
<dbReference type="InterPro" id="IPR001303">
    <property type="entry name" value="Aldolase_II/adducin_N"/>
</dbReference>
<dbReference type="PANTHER" id="PTHR22789:SF0">
    <property type="entry name" value="3-OXO-TETRONATE 4-PHOSPHATE DECARBOXYLASE-RELATED"/>
    <property type="match status" value="1"/>
</dbReference>
<name>A0ABV6DP27_9BACL</name>
<dbReference type="SUPFAM" id="SSF53639">
    <property type="entry name" value="AraD/HMP-PK domain-like"/>
    <property type="match status" value="1"/>
</dbReference>
<sequence length="363" mass="40953">MEIFTLSGTGASRLQSRFAEGITETFKSEGYRYVEDTTDNIRVVFNFIQPENPRPFRRKAQSTFVVSILEAVHSNEEPVLKSAYPYLIRSLSNHLIYICRCEDDTDVYCITPEQGCYKIAFQPNDESSFFQTLYERLAPLASSQLVIDNEFHNDLPEELWDGDGITRKLRVAGQQLDQLNLLPAPFPIQDYLSDRDMKHVKRLYGIGGLSYGNLSSRKDRHAFWMSAAGCNKADMKTIGKDILFVKGYDPSSKSMQISVPPNVSPNRASVDAIEHWLIYSAHPEIGAIVHIHAWVDGVKATEINYPCGTIQLAQAVAKLIDEQEEPSRTIIGLKNHGITITGPDLEDIFERIDGRILPQIPMK</sequence>
<evidence type="ECO:0000256" key="1">
    <source>
        <dbReference type="ARBA" id="ARBA00022723"/>
    </source>
</evidence>
<dbReference type="InterPro" id="IPR036409">
    <property type="entry name" value="Aldolase_II/adducin_N_sf"/>
</dbReference>
<dbReference type="Proteomes" id="UP001589776">
    <property type="component" value="Unassembled WGS sequence"/>
</dbReference>
<proteinExistence type="predicted"/>
<comment type="caution">
    <text evidence="4">The sequence shown here is derived from an EMBL/GenBank/DDBJ whole genome shotgun (WGS) entry which is preliminary data.</text>
</comment>
<dbReference type="PANTHER" id="PTHR22789">
    <property type="entry name" value="FUCULOSE PHOSPHATE ALDOLASE"/>
    <property type="match status" value="1"/>
</dbReference>
<keyword evidence="2" id="KW-0456">Lyase</keyword>
<protein>
    <submittedName>
        <fullName evidence="4">Class II aldolase/adducin family protein</fullName>
    </submittedName>
</protein>
<organism evidence="4 5">
    <name type="scientific">Paenibacillus chartarius</name>
    <dbReference type="NCBI Taxonomy" id="747481"/>
    <lineage>
        <taxon>Bacteria</taxon>
        <taxon>Bacillati</taxon>
        <taxon>Bacillota</taxon>
        <taxon>Bacilli</taxon>
        <taxon>Bacillales</taxon>
        <taxon>Paenibacillaceae</taxon>
        <taxon>Paenibacillus</taxon>
    </lineage>
</organism>
<gene>
    <name evidence="4" type="ORF">ACFFK0_18390</name>
</gene>
<reference evidence="4 5" key="1">
    <citation type="submission" date="2024-09" db="EMBL/GenBank/DDBJ databases">
        <authorList>
            <person name="Sun Q."/>
            <person name="Mori K."/>
        </authorList>
    </citation>
    <scope>NUCLEOTIDE SEQUENCE [LARGE SCALE GENOMIC DNA]</scope>
    <source>
        <strain evidence="4 5">CCM 7759</strain>
    </source>
</reference>
<keyword evidence="5" id="KW-1185">Reference proteome</keyword>